<comment type="cofactor">
    <cofactor evidence="8">
        <name>Zn(2+)</name>
        <dbReference type="ChEBI" id="CHEBI:29105"/>
    </cofactor>
    <text evidence="8">Binds 1 zinc ion.</text>
</comment>
<dbReference type="GO" id="GO:0004126">
    <property type="term" value="F:cytidine deaminase activity"/>
    <property type="evidence" value="ECO:0007669"/>
    <property type="project" value="InterPro"/>
</dbReference>
<dbReference type="GO" id="GO:0072527">
    <property type="term" value="P:pyrimidine-containing compound metabolic process"/>
    <property type="evidence" value="ECO:0007669"/>
    <property type="project" value="UniProtKB-ARBA"/>
</dbReference>
<evidence type="ECO:0000256" key="3">
    <source>
        <dbReference type="ARBA" id="ARBA00022723"/>
    </source>
</evidence>
<evidence type="ECO:0000256" key="4">
    <source>
        <dbReference type="ARBA" id="ARBA00022801"/>
    </source>
</evidence>
<dbReference type="GO" id="GO:0005829">
    <property type="term" value="C:cytosol"/>
    <property type="evidence" value="ECO:0007669"/>
    <property type="project" value="TreeGrafter"/>
</dbReference>
<dbReference type="Pfam" id="PF08211">
    <property type="entry name" value="dCMP_cyt_deam_2"/>
    <property type="match status" value="1"/>
</dbReference>
<feature type="binding site" evidence="7">
    <location>
        <begin position="87"/>
        <end position="89"/>
    </location>
    <ligand>
        <name>substrate</name>
    </ligand>
</feature>
<proteinExistence type="inferred from homology"/>
<dbReference type="GO" id="GO:0055086">
    <property type="term" value="P:nucleobase-containing small molecule metabolic process"/>
    <property type="evidence" value="ECO:0007669"/>
    <property type="project" value="UniProtKB-ARBA"/>
</dbReference>
<dbReference type="NCBIfam" id="NF006537">
    <property type="entry name" value="PRK09027.1"/>
    <property type="match status" value="1"/>
</dbReference>
<dbReference type="RefSeq" id="WP_095499517.1">
    <property type="nucleotide sequence ID" value="NZ_BSPO01000003.1"/>
</dbReference>
<evidence type="ECO:0000313" key="11">
    <source>
        <dbReference type="Proteomes" id="UP001157439"/>
    </source>
</evidence>
<dbReference type="GO" id="GO:0042802">
    <property type="term" value="F:identical protein binding"/>
    <property type="evidence" value="ECO:0007669"/>
    <property type="project" value="UniProtKB-ARBA"/>
</dbReference>
<dbReference type="PANTHER" id="PTHR11644:SF2">
    <property type="entry name" value="CYTIDINE DEAMINASE"/>
    <property type="match status" value="1"/>
</dbReference>
<protein>
    <submittedName>
        <fullName evidence="10">Cytidine deaminase</fullName>
    </submittedName>
</protein>
<dbReference type="Pfam" id="PF00383">
    <property type="entry name" value="dCMP_cyt_deam_1"/>
    <property type="match status" value="1"/>
</dbReference>
<feature type="active site" description="Proton donor" evidence="6">
    <location>
        <position position="102"/>
    </location>
</feature>
<dbReference type="PIRSF" id="PIRSF006334">
    <property type="entry name" value="Cdd_plus_pseudo"/>
    <property type="match status" value="1"/>
</dbReference>
<dbReference type="Gene3D" id="3.40.140.10">
    <property type="entry name" value="Cytidine Deaminase, domain 2"/>
    <property type="match status" value="2"/>
</dbReference>
<evidence type="ECO:0000259" key="9">
    <source>
        <dbReference type="PROSITE" id="PS51747"/>
    </source>
</evidence>
<dbReference type="AlphaFoldDB" id="A0AA37TS70"/>
<evidence type="ECO:0000256" key="6">
    <source>
        <dbReference type="PIRSR" id="PIRSR006334-1"/>
    </source>
</evidence>
<dbReference type="InterPro" id="IPR013171">
    <property type="entry name" value="Cyd/dCyd_deaminase_Zn-bd"/>
</dbReference>
<gene>
    <name evidence="10" type="primary">cdd</name>
    <name evidence="10" type="ORF">GCM10007894_27050</name>
</gene>
<dbReference type="PROSITE" id="PS00903">
    <property type="entry name" value="CYT_DCMP_DEAMINASES_1"/>
    <property type="match status" value="1"/>
</dbReference>
<dbReference type="InterPro" id="IPR002125">
    <property type="entry name" value="CMP_dCMP_dom"/>
</dbReference>
<comment type="similarity">
    <text evidence="1">Belongs to the cytidine and deoxycytidylate deaminase family.</text>
</comment>
<keyword evidence="3 8" id="KW-0479">Metal-binding</keyword>
<keyword evidence="4" id="KW-0378">Hydrolase</keyword>
<dbReference type="CDD" id="cd01283">
    <property type="entry name" value="cytidine_deaminase"/>
    <property type="match status" value="1"/>
</dbReference>
<feature type="binding site" evidence="8">
    <location>
        <position position="127"/>
    </location>
    <ligand>
        <name>Zn(2+)</name>
        <dbReference type="ChEBI" id="CHEBI:29105"/>
        <note>catalytic</note>
    </ligand>
</feature>
<dbReference type="SUPFAM" id="SSF53927">
    <property type="entry name" value="Cytidine deaminase-like"/>
    <property type="match status" value="2"/>
</dbReference>
<feature type="domain" description="CMP/dCMP-type deaminase" evidence="9">
    <location>
        <begin position="184"/>
        <end position="292"/>
    </location>
</feature>
<dbReference type="Proteomes" id="UP001157439">
    <property type="component" value="Unassembled WGS sequence"/>
</dbReference>
<evidence type="ECO:0000256" key="7">
    <source>
        <dbReference type="PIRSR" id="PIRSR006334-2"/>
    </source>
</evidence>
<feature type="binding site" evidence="8">
    <location>
        <position position="100"/>
    </location>
    <ligand>
        <name>Zn(2+)</name>
        <dbReference type="ChEBI" id="CHEBI:29105"/>
        <note>catalytic</note>
    </ligand>
</feature>
<keyword evidence="5 8" id="KW-0862">Zinc</keyword>
<dbReference type="FunFam" id="3.40.140.10:FF:000007">
    <property type="entry name" value="Cytidine deaminase"/>
    <property type="match status" value="1"/>
</dbReference>
<sequence length="292" mass="31059">MNAQALALNNLPLALAQALEPILQSGFQGYFTQQQVQQLCQVQGCTKAELFNLLLPLAASYARAPISGFHVGAIAEDQRGYAFFGANYEIPGQSLNHSLHAEQAAINHAWNHGASSIKAITINATPCGHCRQFMNELVDADKLGIAIPSGELTLAQLLPHGFKPGDLGVAQPFLSHTHQSLDYLSNDPLLGLAVQYANRSYSPYTNTHSAIAVSCAELGNFAGSYVENAAFNPSLMPAQAVLSELALNGISPANIVRAVLVESQHGAISLANASMEALHSVTNVQLEHLILD</sequence>
<dbReference type="PROSITE" id="PS51747">
    <property type="entry name" value="CYT_DCMP_DEAMINASES_2"/>
    <property type="match status" value="2"/>
</dbReference>
<dbReference type="InterPro" id="IPR016193">
    <property type="entry name" value="Cytidine_deaminase-like"/>
</dbReference>
<accession>A0AA37TS70</accession>
<dbReference type="EMBL" id="BSPO01000003">
    <property type="protein sequence ID" value="GLS84728.1"/>
    <property type="molecule type" value="Genomic_DNA"/>
</dbReference>
<feature type="domain" description="CMP/dCMP-type deaminase" evidence="9">
    <location>
        <begin position="46"/>
        <end position="165"/>
    </location>
</feature>
<comment type="caution">
    <text evidence="10">The sequence shown here is derived from an EMBL/GenBank/DDBJ whole genome shotgun (WGS) entry which is preliminary data.</text>
</comment>
<feature type="binding site" evidence="8">
    <location>
        <position position="130"/>
    </location>
    <ligand>
        <name>Zn(2+)</name>
        <dbReference type="ChEBI" id="CHEBI:29105"/>
        <note>catalytic</note>
    </ligand>
</feature>
<evidence type="ECO:0000313" key="10">
    <source>
        <dbReference type="EMBL" id="GLS84728.1"/>
    </source>
</evidence>
<dbReference type="GO" id="GO:0008270">
    <property type="term" value="F:zinc ion binding"/>
    <property type="evidence" value="ECO:0007669"/>
    <property type="project" value="InterPro"/>
</dbReference>
<evidence type="ECO:0000256" key="2">
    <source>
        <dbReference type="ARBA" id="ARBA00011738"/>
    </source>
</evidence>
<organism evidence="10 11">
    <name type="scientific">Paraferrimonas haliotis</name>
    <dbReference type="NCBI Taxonomy" id="2013866"/>
    <lineage>
        <taxon>Bacteria</taxon>
        <taxon>Pseudomonadati</taxon>
        <taxon>Pseudomonadota</taxon>
        <taxon>Gammaproteobacteria</taxon>
        <taxon>Alteromonadales</taxon>
        <taxon>Ferrimonadaceae</taxon>
        <taxon>Paraferrimonas</taxon>
    </lineage>
</organism>
<keyword evidence="11" id="KW-1185">Reference proteome</keyword>
<evidence type="ECO:0000256" key="8">
    <source>
        <dbReference type="PIRSR" id="PIRSR006334-3"/>
    </source>
</evidence>
<comment type="subunit">
    <text evidence="2">Homodimer.</text>
</comment>
<dbReference type="InterPro" id="IPR050202">
    <property type="entry name" value="Cyt/Deoxycyt_deaminase"/>
</dbReference>
<name>A0AA37TS70_9GAMM</name>
<dbReference type="InterPro" id="IPR016192">
    <property type="entry name" value="APOBEC/CMP_deaminase_Zn-bd"/>
</dbReference>
<evidence type="ECO:0000256" key="5">
    <source>
        <dbReference type="ARBA" id="ARBA00022833"/>
    </source>
</evidence>
<dbReference type="PANTHER" id="PTHR11644">
    <property type="entry name" value="CYTIDINE DEAMINASE"/>
    <property type="match status" value="1"/>
</dbReference>
<reference evidence="10 11" key="1">
    <citation type="journal article" date="2014" name="Int. J. Syst. Evol. Microbiol.">
        <title>Complete genome sequence of Corynebacterium casei LMG S-19264T (=DSM 44701T), isolated from a smear-ripened cheese.</title>
        <authorList>
            <consortium name="US DOE Joint Genome Institute (JGI-PGF)"/>
            <person name="Walter F."/>
            <person name="Albersmeier A."/>
            <person name="Kalinowski J."/>
            <person name="Ruckert C."/>
        </authorList>
    </citation>
    <scope>NUCLEOTIDE SEQUENCE [LARGE SCALE GENOMIC DNA]</scope>
    <source>
        <strain evidence="10 11">NBRC 112785</strain>
    </source>
</reference>
<evidence type="ECO:0000256" key="1">
    <source>
        <dbReference type="ARBA" id="ARBA00006576"/>
    </source>
</evidence>